<dbReference type="SUPFAM" id="SSF48403">
    <property type="entry name" value="Ankyrin repeat"/>
    <property type="match status" value="1"/>
</dbReference>
<dbReference type="PROSITE" id="PS50088">
    <property type="entry name" value="ANK_REPEAT"/>
    <property type="match status" value="1"/>
</dbReference>
<protein>
    <submittedName>
        <fullName evidence="5">Uncharacterized protein</fullName>
    </submittedName>
</protein>
<dbReference type="Gene3D" id="3.40.50.300">
    <property type="entry name" value="P-loop containing nucleotide triphosphate hydrolases"/>
    <property type="match status" value="1"/>
</dbReference>
<organism evidence="5 6">
    <name type="scientific">Mollisia scopiformis</name>
    <name type="common">Conifer needle endophyte fungus</name>
    <name type="synonym">Phialocephala scopiformis</name>
    <dbReference type="NCBI Taxonomy" id="149040"/>
    <lineage>
        <taxon>Eukaryota</taxon>
        <taxon>Fungi</taxon>
        <taxon>Dikarya</taxon>
        <taxon>Ascomycota</taxon>
        <taxon>Pezizomycotina</taxon>
        <taxon>Leotiomycetes</taxon>
        <taxon>Helotiales</taxon>
        <taxon>Mollisiaceae</taxon>
        <taxon>Mollisia</taxon>
    </lineage>
</organism>
<dbReference type="InterPro" id="IPR054471">
    <property type="entry name" value="GPIID_WHD"/>
</dbReference>
<dbReference type="Pfam" id="PF12796">
    <property type="entry name" value="Ank_2"/>
    <property type="match status" value="1"/>
</dbReference>
<dbReference type="PANTHER" id="PTHR10039">
    <property type="entry name" value="AMELOGENIN"/>
    <property type="match status" value="1"/>
</dbReference>
<sequence length="1013" mass="114616">MDVRKLFGQKLFGPKGKSEDDEAEINKAKTSPRREKYGLFDLYSPPAEEIEVDVVAVHGLNGDWEMTWTETTTGNMWLRDFVPIQCPKFRVMSFGYDSTFALSHSEATIDDAAHDLINRLDDERQSSPAKKRPLIFVAHSLGGVVVKRALMIANERSAHWGHLRDQAKYAIPIPGANHINICKFDSSDAQKYKPVKGALAKISELVGMPEASSTQEFLPRQNDLHRIELEYKCLEALRGSRNYEGNKNRNTKRVHNTCRWVLRNQKFTDWRDGKSVGLLWVSAGPGFGKSVLTRSLVDERLLGTSEVAICYFFFKEDDENAKRSTDALSVLLYQLLVKYPTLIRHTLSYGKDPKQLLAQSIPTLWNVLEEIVKDPTSPQLVFVIDALDESVDNGKPIIERLVEFYSPNQPSPKSAISKLKFLITSRPYISIQRSFGNLAQNNDSIHLSGDRHIALLREEIKLVMESELHLIEESLRLPKQVITLLKGRLSENENRNYLWLHLVLELIKKSVGATTVTGARKLIAQLPKTAEDAYEAILRKSSNKDEAAKLLHIIVAAVRPLTVAEMRIAIAIDELTQSHKDLDLESISNFETTIRNQCGLFITISDQKIYLVHNTAKDFLLAAKTAPLSTMNSNSGRWKNSIDPSKSHEILSWACIRYLCFSDFKKPENNSQRPDHQVQSSEVAEDEELSSLEEHYADADDDDDDEACNSLDSMTVYDPRHWDDLLLKKRFQKHQFLEYASPHWLSHFQMANPCDVMLQQSLRLCEVRSDLCTNWFEVLPVREGRDLTFFKQSFNHSKVYRGMDLVFCTFMGNTRVTEYLLMLLPHLTADPELKIGKDDVDRIILAALYFAVEEGRSDMIRILLSASETNMSNMILFYETAGEYHEIIDLAGGNELTALRLAVKSGQHHLVPLLLEMGADPNVNGSSTILSLACIKPTEALVKTIKLLLRYGADINKLDFSGISPLYKAIILCLPESIIRLIEDAGGVVTQPWSSGASETNSYWGWEVARLNN</sequence>
<evidence type="ECO:0000313" key="5">
    <source>
        <dbReference type="EMBL" id="KUJ19713.1"/>
    </source>
</evidence>
<dbReference type="InterPro" id="IPR036770">
    <property type="entry name" value="Ankyrin_rpt-contain_sf"/>
</dbReference>
<evidence type="ECO:0000259" key="3">
    <source>
        <dbReference type="Pfam" id="PF22939"/>
    </source>
</evidence>
<feature type="repeat" description="ANK" evidence="2">
    <location>
        <begin position="894"/>
        <end position="926"/>
    </location>
</feature>
<feature type="domain" description="Nephrocystin 3-like N-terminal" evidence="4">
    <location>
        <begin position="256"/>
        <end position="426"/>
    </location>
</feature>
<dbReference type="InParanoid" id="A0A194XHS9"/>
<dbReference type="InterPro" id="IPR029058">
    <property type="entry name" value="AB_hydrolase_fold"/>
</dbReference>
<keyword evidence="6" id="KW-1185">Reference proteome</keyword>
<name>A0A194XHS9_MOLSC</name>
<gene>
    <name evidence="5" type="ORF">LY89DRAFT_716235</name>
</gene>
<dbReference type="Gene3D" id="1.25.40.20">
    <property type="entry name" value="Ankyrin repeat-containing domain"/>
    <property type="match status" value="1"/>
</dbReference>
<dbReference type="InterPro" id="IPR056884">
    <property type="entry name" value="NPHP3-like_N"/>
</dbReference>
<reference evidence="5 6" key="1">
    <citation type="submission" date="2015-10" db="EMBL/GenBank/DDBJ databases">
        <title>Full genome of DAOMC 229536 Phialocephala scopiformis, a fungal endophyte of spruce producing the potent anti-insectan compound rugulosin.</title>
        <authorList>
            <consortium name="DOE Joint Genome Institute"/>
            <person name="Walker A.K."/>
            <person name="Frasz S.L."/>
            <person name="Seifert K.A."/>
            <person name="Miller J.D."/>
            <person name="Mondo S.J."/>
            <person name="Labutti K."/>
            <person name="Lipzen A."/>
            <person name="Dockter R."/>
            <person name="Kennedy M."/>
            <person name="Grigoriev I.V."/>
            <person name="Spatafora J.W."/>
        </authorList>
    </citation>
    <scope>NUCLEOTIDE SEQUENCE [LARGE SCALE GENOMIC DNA]</scope>
    <source>
        <strain evidence="5 6">CBS 120377</strain>
    </source>
</reference>
<dbReference type="EMBL" id="KQ947410">
    <property type="protein sequence ID" value="KUJ19713.1"/>
    <property type="molecule type" value="Genomic_DNA"/>
</dbReference>
<dbReference type="SUPFAM" id="SSF53474">
    <property type="entry name" value="alpha/beta-Hydrolases"/>
    <property type="match status" value="1"/>
</dbReference>
<dbReference type="GeneID" id="28827982"/>
<dbReference type="Proteomes" id="UP000070700">
    <property type="component" value="Unassembled WGS sequence"/>
</dbReference>
<dbReference type="Pfam" id="PF22939">
    <property type="entry name" value="WHD_GPIID"/>
    <property type="match status" value="1"/>
</dbReference>
<dbReference type="SMART" id="SM00248">
    <property type="entry name" value="ANK"/>
    <property type="match status" value="4"/>
</dbReference>
<evidence type="ECO:0000256" key="1">
    <source>
        <dbReference type="ARBA" id="ARBA00022737"/>
    </source>
</evidence>
<keyword evidence="1" id="KW-0677">Repeat</keyword>
<dbReference type="RefSeq" id="XP_018074068.1">
    <property type="nucleotide sequence ID" value="XM_018218256.1"/>
</dbReference>
<proteinExistence type="predicted"/>
<evidence type="ECO:0000259" key="4">
    <source>
        <dbReference type="Pfam" id="PF24883"/>
    </source>
</evidence>
<dbReference type="PROSITE" id="PS50297">
    <property type="entry name" value="ANK_REP_REGION"/>
    <property type="match status" value="1"/>
</dbReference>
<dbReference type="KEGG" id="psco:LY89DRAFT_716235"/>
<accession>A0A194XHS9</accession>
<dbReference type="OrthoDB" id="20872at2759"/>
<keyword evidence="2" id="KW-0040">ANK repeat</keyword>
<dbReference type="Gene3D" id="3.40.50.1820">
    <property type="entry name" value="alpha/beta hydrolase"/>
    <property type="match status" value="1"/>
</dbReference>
<evidence type="ECO:0000313" key="6">
    <source>
        <dbReference type="Proteomes" id="UP000070700"/>
    </source>
</evidence>
<evidence type="ECO:0000256" key="2">
    <source>
        <dbReference type="PROSITE-ProRule" id="PRU00023"/>
    </source>
</evidence>
<dbReference type="Pfam" id="PF24883">
    <property type="entry name" value="NPHP3_N"/>
    <property type="match status" value="1"/>
</dbReference>
<dbReference type="InterPro" id="IPR027417">
    <property type="entry name" value="P-loop_NTPase"/>
</dbReference>
<dbReference type="AlphaFoldDB" id="A0A194XHS9"/>
<feature type="domain" description="GPI inositol-deacylase winged helix" evidence="3">
    <location>
        <begin position="535"/>
        <end position="622"/>
    </location>
</feature>
<dbReference type="InterPro" id="IPR002110">
    <property type="entry name" value="Ankyrin_rpt"/>
</dbReference>